<keyword evidence="3" id="KW-1185">Reference proteome</keyword>
<dbReference type="Proteomes" id="UP000287033">
    <property type="component" value="Unassembled WGS sequence"/>
</dbReference>
<accession>A0A401RF41</accession>
<feature type="compositionally biased region" description="Low complexity" evidence="1">
    <location>
        <begin position="91"/>
        <end position="104"/>
    </location>
</feature>
<dbReference type="AlphaFoldDB" id="A0A401RF41"/>
<gene>
    <name evidence="2" type="ORF">chiPu_0021917</name>
</gene>
<feature type="region of interest" description="Disordered" evidence="1">
    <location>
        <begin position="67"/>
        <end position="106"/>
    </location>
</feature>
<feature type="region of interest" description="Disordered" evidence="1">
    <location>
        <begin position="31"/>
        <end position="53"/>
    </location>
</feature>
<comment type="caution">
    <text evidence="2">The sequence shown here is derived from an EMBL/GenBank/DDBJ whole genome shotgun (WGS) entry which is preliminary data.</text>
</comment>
<protein>
    <submittedName>
        <fullName evidence="2">Uncharacterized protein</fullName>
    </submittedName>
</protein>
<organism evidence="2 3">
    <name type="scientific">Chiloscyllium punctatum</name>
    <name type="common">Brownbanded bambooshark</name>
    <name type="synonym">Hemiscyllium punctatum</name>
    <dbReference type="NCBI Taxonomy" id="137246"/>
    <lineage>
        <taxon>Eukaryota</taxon>
        <taxon>Metazoa</taxon>
        <taxon>Chordata</taxon>
        <taxon>Craniata</taxon>
        <taxon>Vertebrata</taxon>
        <taxon>Chondrichthyes</taxon>
        <taxon>Elasmobranchii</taxon>
        <taxon>Galeomorphii</taxon>
        <taxon>Galeoidea</taxon>
        <taxon>Orectolobiformes</taxon>
        <taxon>Hemiscylliidae</taxon>
        <taxon>Chiloscyllium</taxon>
    </lineage>
</organism>
<evidence type="ECO:0000313" key="2">
    <source>
        <dbReference type="EMBL" id="GCC16761.1"/>
    </source>
</evidence>
<sequence>MSLPLPPPHPSGRSCCLARAIWGAREHREGGLSLSGRGVPPSPSQSQSQSPGRAACLPACLAGRGGVIRSRGDSHGNRTDPGSGSRLKLLGRPARSSRGAAAPPYLRSVPGSLSAPTPKFTATLPLLLSHTLTSWLKIPISNAWKWPWISLSSESRIPALTNTTGTD</sequence>
<evidence type="ECO:0000313" key="3">
    <source>
        <dbReference type="Proteomes" id="UP000287033"/>
    </source>
</evidence>
<evidence type="ECO:0000256" key="1">
    <source>
        <dbReference type="SAM" id="MobiDB-lite"/>
    </source>
</evidence>
<proteinExistence type="predicted"/>
<dbReference type="EMBL" id="BEZZ01005247">
    <property type="protein sequence ID" value="GCC16761.1"/>
    <property type="molecule type" value="Genomic_DNA"/>
</dbReference>
<reference evidence="2 3" key="1">
    <citation type="journal article" date="2018" name="Nat. Ecol. Evol.">
        <title>Shark genomes provide insights into elasmobranch evolution and the origin of vertebrates.</title>
        <authorList>
            <person name="Hara Y"/>
            <person name="Yamaguchi K"/>
            <person name="Onimaru K"/>
            <person name="Kadota M"/>
            <person name="Koyanagi M"/>
            <person name="Keeley SD"/>
            <person name="Tatsumi K"/>
            <person name="Tanaka K"/>
            <person name="Motone F"/>
            <person name="Kageyama Y"/>
            <person name="Nozu R"/>
            <person name="Adachi N"/>
            <person name="Nishimura O"/>
            <person name="Nakagawa R"/>
            <person name="Tanegashima C"/>
            <person name="Kiyatake I"/>
            <person name="Matsumoto R"/>
            <person name="Murakumo K"/>
            <person name="Nishida K"/>
            <person name="Terakita A"/>
            <person name="Kuratani S"/>
            <person name="Sato K"/>
            <person name="Hyodo S Kuraku.S."/>
        </authorList>
    </citation>
    <scope>NUCLEOTIDE SEQUENCE [LARGE SCALE GENOMIC DNA]</scope>
</reference>
<name>A0A401RF41_CHIPU</name>